<dbReference type="PANTHER" id="PTHR43677">
    <property type="entry name" value="SHORT-CHAIN DEHYDROGENASE/REDUCTASE"/>
    <property type="match status" value="1"/>
</dbReference>
<dbReference type="GO" id="GO:0016491">
    <property type="term" value="F:oxidoreductase activity"/>
    <property type="evidence" value="ECO:0007669"/>
    <property type="project" value="InterPro"/>
</dbReference>
<organism evidence="2 3">
    <name type="scientific">Alterirhizorhabdus solaris</name>
    <dbReference type="NCBI Taxonomy" id="2529389"/>
    <lineage>
        <taxon>Bacteria</taxon>
        <taxon>Pseudomonadati</taxon>
        <taxon>Pseudomonadota</taxon>
        <taxon>Alphaproteobacteria</taxon>
        <taxon>Sphingomonadales</taxon>
        <taxon>Rhizorhabdaceae</taxon>
        <taxon>Alterirhizorhabdus</taxon>
    </lineage>
</organism>
<gene>
    <name evidence="2" type="ORF">FOY91_03205</name>
</gene>
<dbReference type="Gene3D" id="3.90.180.10">
    <property type="entry name" value="Medium-chain alcohol dehydrogenases, catalytic domain"/>
    <property type="match status" value="1"/>
</dbReference>
<dbReference type="SUPFAM" id="SSF50129">
    <property type="entry name" value="GroES-like"/>
    <property type="match status" value="1"/>
</dbReference>
<dbReference type="InterPro" id="IPR011032">
    <property type="entry name" value="GroES-like_sf"/>
</dbReference>
<keyword evidence="3" id="KW-1185">Reference proteome</keyword>
<name>A0A558RBH1_9SPHN</name>
<dbReference type="CDD" id="cd08241">
    <property type="entry name" value="QOR1"/>
    <property type="match status" value="1"/>
</dbReference>
<dbReference type="SMART" id="SM00829">
    <property type="entry name" value="PKS_ER"/>
    <property type="match status" value="1"/>
</dbReference>
<dbReference type="OrthoDB" id="4190732at2"/>
<reference evidence="2 3" key="1">
    <citation type="submission" date="2019-07" db="EMBL/GenBank/DDBJ databases">
        <title>Sphingomonas solaris sp. nov., isolated from a solar panel from Boston, Massachusetts.</title>
        <authorList>
            <person name="Tanner K."/>
            <person name="Pascual J."/>
            <person name="Mancuso C."/>
            <person name="Pereto J."/>
            <person name="Khalil A."/>
            <person name="Vilanova C."/>
        </authorList>
    </citation>
    <scope>NUCLEOTIDE SEQUENCE [LARGE SCALE GENOMIC DNA]</scope>
    <source>
        <strain evidence="2 3">R4DWN</strain>
    </source>
</reference>
<dbReference type="InterPro" id="IPR036291">
    <property type="entry name" value="NAD(P)-bd_dom_sf"/>
</dbReference>
<dbReference type="EMBL" id="VNIM01000007">
    <property type="protein sequence ID" value="TVV76726.1"/>
    <property type="molecule type" value="Genomic_DNA"/>
</dbReference>
<dbReference type="Pfam" id="PF08240">
    <property type="entry name" value="ADH_N"/>
    <property type="match status" value="1"/>
</dbReference>
<dbReference type="PANTHER" id="PTHR43677:SF4">
    <property type="entry name" value="QUINONE OXIDOREDUCTASE-LIKE PROTEIN 2"/>
    <property type="match status" value="1"/>
</dbReference>
<evidence type="ECO:0000313" key="2">
    <source>
        <dbReference type="EMBL" id="TVV76726.1"/>
    </source>
</evidence>
<evidence type="ECO:0000313" key="3">
    <source>
        <dbReference type="Proteomes" id="UP000318681"/>
    </source>
</evidence>
<comment type="caution">
    <text evidence="2">The sequence shown here is derived from an EMBL/GenBank/DDBJ whole genome shotgun (WGS) entry which is preliminary data.</text>
</comment>
<feature type="domain" description="Enoyl reductase (ER)" evidence="1">
    <location>
        <begin position="10"/>
        <end position="319"/>
    </location>
</feature>
<dbReference type="InterPro" id="IPR013149">
    <property type="entry name" value="ADH-like_C"/>
</dbReference>
<dbReference type="AlphaFoldDB" id="A0A558RBH1"/>
<accession>A0A558RBH1</accession>
<dbReference type="InterPro" id="IPR020843">
    <property type="entry name" value="ER"/>
</dbReference>
<dbReference type="SUPFAM" id="SSF51735">
    <property type="entry name" value="NAD(P)-binding Rossmann-fold domains"/>
    <property type="match status" value="1"/>
</dbReference>
<proteinExistence type="predicted"/>
<dbReference type="Gene3D" id="3.40.50.720">
    <property type="entry name" value="NAD(P)-binding Rossmann-like Domain"/>
    <property type="match status" value="1"/>
</dbReference>
<dbReference type="Pfam" id="PF00107">
    <property type="entry name" value="ADH_zinc_N"/>
    <property type="match status" value="1"/>
</dbReference>
<evidence type="ECO:0000259" key="1">
    <source>
        <dbReference type="SMART" id="SM00829"/>
    </source>
</evidence>
<dbReference type="InterPro" id="IPR051397">
    <property type="entry name" value="Zn-ADH-like_protein"/>
</dbReference>
<dbReference type="RefSeq" id="WP_145148067.1">
    <property type="nucleotide sequence ID" value="NZ_VNIM01000007.1"/>
</dbReference>
<dbReference type="Proteomes" id="UP000318681">
    <property type="component" value="Unassembled WGS sequence"/>
</dbReference>
<sequence length="326" mass="33004">MRALICDAFGQVEALRPGDLPDPVADAGEVVVAVACAGAGFADALVVEGKHVARPPFPFVPGSEAAGTVLAIGPGVTRTRPGERVMAFGPRGAFAERMVVAETGVFPLPAAVPFAAGAASLVNYGTALHALADRAAIRPGETLLVLGAAGSVGLAAVEIGRLLGARVIAAASTLEKRALATAKGADVAIDYTGGDFRETLRTVVPDGIDVVFDPVGGTPGEVVARALRHRGRHLIVGFASGTSPRLAANLYLVKQADALGVMWGERRTLATQGANIARIGGWLASGDLAPVIGATAPLAEGAGLLRAILDRTIAGKAVIAVDRDRA</sequence>
<dbReference type="InterPro" id="IPR013154">
    <property type="entry name" value="ADH-like_N"/>
</dbReference>
<protein>
    <submittedName>
        <fullName evidence="2">NADPH:quinone oxidoreductase family protein</fullName>
    </submittedName>
</protein>